<dbReference type="PANTHER" id="PTHR10331:SF6">
    <property type="entry name" value="SPINDLE ASSEMBLY ABNORMAL 4"/>
    <property type="match status" value="1"/>
</dbReference>
<dbReference type="PANTHER" id="PTHR10331">
    <property type="entry name" value="T COMPLEX PROTEIN 10"/>
    <property type="match status" value="1"/>
</dbReference>
<dbReference type="Pfam" id="PF07202">
    <property type="entry name" value="Tcp10_C"/>
    <property type="match status" value="3"/>
</dbReference>
<comment type="similarity">
    <text evidence="1">Belongs to the TCP10 family.</text>
</comment>
<comment type="caution">
    <text evidence="3">The sequence shown here is derived from an EMBL/GenBank/DDBJ whole genome shotgun (WGS) entry which is preliminary data.</text>
</comment>
<evidence type="ECO:0000313" key="3">
    <source>
        <dbReference type="EMBL" id="TNV73675.1"/>
    </source>
</evidence>
<accession>A0A8J8NG15</accession>
<protein>
    <recommendedName>
        <fullName evidence="2">Centromere protein J C-terminal domain-containing protein</fullName>
    </recommendedName>
</protein>
<name>A0A8J8NG15_HALGN</name>
<keyword evidence="4" id="KW-1185">Reference proteome</keyword>
<feature type="domain" description="Centromere protein J C-terminal" evidence="2">
    <location>
        <begin position="3"/>
        <end position="33"/>
    </location>
</feature>
<dbReference type="Gene3D" id="2.60.450.20">
    <property type="match status" value="1"/>
</dbReference>
<evidence type="ECO:0000256" key="1">
    <source>
        <dbReference type="ARBA" id="ARBA00005627"/>
    </source>
</evidence>
<dbReference type="AlphaFoldDB" id="A0A8J8NG15"/>
<dbReference type="InterPro" id="IPR026581">
    <property type="entry name" value="TCP10L/CENPJ"/>
</dbReference>
<dbReference type="EMBL" id="RRYP01018347">
    <property type="protein sequence ID" value="TNV73675.1"/>
    <property type="molecule type" value="Genomic_DNA"/>
</dbReference>
<evidence type="ECO:0000259" key="2">
    <source>
        <dbReference type="Pfam" id="PF07202"/>
    </source>
</evidence>
<dbReference type="InterPro" id="IPR047002">
    <property type="entry name" value="Tcp10_C_sf"/>
</dbReference>
<evidence type="ECO:0000313" key="4">
    <source>
        <dbReference type="Proteomes" id="UP000785679"/>
    </source>
</evidence>
<dbReference type="Proteomes" id="UP000785679">
    <property type="component" value="Unassembled WGS sequence"/>
</dbReference>
<feature type="domain" description="Centromere protein J C-terminal" evidence="2">
    <location>
        <begin position="90"/>
        <end position="122"/>
    </location>
</feature>
<proteinExistence type="inferred from homology"/>
<reference evidence="3" key="1">
    <citation type="submission" date="2019-06" db="EMBL/GenBank/DDBJ databases">
        <authorList>
            <person name="Zheng W."/>
        </authorList>
    </citation>
    <scope>NUCLEOTIDE SEQUENCE</scope>
    <source>
        <strain evidence="3">QDHG01</strain>
    </source>
</reference>
<gene>
    <name evidence="3" type="ORF">FGO68_gene11096</name>
</gene>
<dbReference type="OrthoDB" id="10252174at2759"/>
<dbReference type="InterPro" id="IPR009852">
    <property type="entry name" value="CENPJ_C_dom"/>
</dbReference>
<sequence>MVEEVKRPEDGKVTRVYADQRREVIFPNGVRRETWGDGYSVVYFTNGDIKQSFPTRTLYHFSAQETTQTTYPNGLQVFRFSNRQLEKHFPDGSKEITFPDGTLKCVFADGEEESIFPDGTVQRVTDGVRVVEYADGVRETVYQDGRRVRETADGSVEIQ</sequence>
<feature type="domain" description="Centromere protein J C-terminal" evidence="2">
    <location>
        <begin position="125"/>
        <end position="158"/>
    </location>
</feature>
<organism evidence="3 4">
    <name type="scientific">Halteria grandinella</name>
    <dbReference type="NCBI Taxonomy" id="5974"/>
    <lineage>
        <taxon>Eukaryota</taxon>
        <taxon>Sar</taxon>
        <taxon>Alveolata</taxon>
        <taxon>Ciliophora</taxon>
        <taxon>Intramacronucleata</taxon>
        <taxon>Spirotrichea</taxon>
        <taxon>Stichotrichia</taxon>
        <taxon>Sporadotrichida</taxon>
        <taxon>Halteriidae</taxon>
        <taxon>Halteria</taxon>
    </lineage>
</organism>